<evidence type="ECO:0000256" key="2">
    <source>
        <dbReference type="ARBA" id="ARBA00011245"/>
    </source>
</evidence>
<name>A0ABW5YCX5_9SPHI</name>
<evidence type="ECO:0000256" key="4">
    <source>
        <dbReference type="SAM" id="SignalP"/>
    </source>
</evidence>
<dbReference type="InterPro" id="IPR014718">
    <property type="entry name" value="GH-type_carb-bd"/>
</dbReference>
<dbReference type="Proteomes" id="UP001597557">
    <property type="component" value="Unassembled WGS sequence"/>
</dbReference>
<evidence type="ECO:0000259" key="5">
    <source>
        <dbReference type="Pfam" id="PF07971"/>
    </source>
</evidence>
<dbReference type="InterPro" id="IPR012939">
    <property type="entry name" value="Glyco_hydro_92"/>
</dbReference>
<dbReference type="PANTHER" id="PTHR12143:SF39">
    <property type="entry name" value="SECRETED PROTEIN"/>
    <property type="match status" value="1"/>
</dbReference>
<feature type="signal peptide" evidence="4">
    <location>
        <begin position="1"/>
        <end position="21"/>
    </location>
</feature>
<dbReference type="InterPro" id="IPR005887">
    <property type="entry name" value="GH92_a_mannosidase_put"/>
</dbReference>
<evidence type="ECO:0000313" key="8">
    <source>
        <dbReference type="Proteomes" id="UP001597557"/>
    </source>
</evidence>
<dbReference type="EMBL" id="JBHUPD010000002">
    <property type="protein sequence ID" value="MFD2873284.1"/>
    <property type="molecule type" value="Genomic_DNA"/>
</dbReference>
<dbReference type="Gene3D" id="3.30.2080.10">
    <property type="entry name" value="GH92 mannosidase domain"/>
    <property type="match status" value="1"/>
</dbReference>
<comment type="cofactor">
    <cofactor evidence="1">
        <name>Ca(2+)</name>
        <dbReference type="ChEBI" id="CHEBI:29108"/>
    </cofactor>
</comment>
<dbReference type="GO" id="GO:0016787">
    <property type="term" value="F:hydrolase activity"/>
    <property type="evidence" value="ECO:0007669"/>
    <property type="project" value="UniProtKB-KW"/>
</dbReference>
<keyword evidence="3" id="KW-0106">Calcium</keyword>
<sequence>MTLKSTLWAAAFCAALLPAHAQQKKQPIDYADPLLGTSESRWMLNPGATMPFGMVQLAPDNQEGVWKSGYEYSINNIGGFSHIHDWTMAGLSVMPTVGVLNIKRGSADNPTTGWETGYRSRIYKETEKASPGYYAVKLMNGDITTELTTTTRAGFFKFSFPDKAQDAHVLFNLDVPFENTAEILDAKFTKVSDREIEGYSHQKWAWQEYTVHFVARFDRPVEGFGGWIGNKITKDAAELKGKGKMGYYVDFNTKPNEVIQLQTAISLVSIEDARLNLKTEMDPFKWSFAAVHNNARAVWSNLLGKIKVEGGTEENKKKFYSNMYRSYVARTIWSDVNGKWIDPNEIERQSDLNTPILGSDAFWNTFWNLNQLWTLVTPKVASEWTRSFLQIYKYGGWLPKGPAGIEYSGIMEASHEIALITSTYQKGIRDFDANLAFEAIMHQQTTPGVVTPEGGFAGNKYYKSYLELGYVPNEEGQVSNTLEYAYDDWCAGQFALALGKTREAKMFMERADAFKKVWDPSVKYIRMKSRDGSWVKDWSPYCCTAFGGPGYLEGNAWQYSFFKPHDVQGIINLMGKDEFNNRLDAGFVKSSQFDFNADGDMYDRVPVNHGNQPNMQAAWLFNYSGKPWLTQKWTRAIMTQYYGSTPYHGWLGDEDEGQMGAWYVMAAMGLFETDGGSSVKPFYEIGSPLFPKASITLDNHYYKGKTFTIEAKNTSAVNKYVQSAMFNGKPLTKPWIYHQDVVDGGHLVLVMGPKPNMNWGSKPGDAPPSMSKAVN</sequence>
<evidence type="ECO:0000259" key="6">
    <source>
        <dbReference type="Pfam" id="PF17678"/>
    </source>
</evidence>
<dbReference type="Pfam" id="PF07971">
    <property type="entry name" value="Glyco_hydro_92"/>
    <property type="match status" value="1"/>
</dbReference>
<comment type="subunit">
    <text evidence="2">Monomer.</text>
</comment>
<protein>
    <submittedName>
        <fullName evidence="7">GH92 family glycosyl hydrolase</fullName>
    </submittedName>
</protein>
<dbReference type="InterPro" id="IPR041371">
    <property type="entry name" value="GH92_N"/>
</dbReference>
<dbReference type="PANTHER" id="PTHR12143">
    <property type="entry name" value="PEPTIDE N-GLYCANASE PNGASE -RELATED"/>
    <property type="match status" value="1"/>
</dbReference>
<dbReference type="Gene3D" id="2.70.98.10">
    <property type="match status" value="1"/>
</dbReference>
<keyword evidence="8" id="KW-1185">Reference proteome</keyword>
<dbReference type="NCBIfam" id="TIGR01180">
    <property type="entry name" value="aman2_put"/>
    <property type="match status" value="1"/>
</dbReference>
<gene>
    <name evidence="7" type="ORF">ACFS5N_12440</name>
</gene>
<organism evidence="7 8">
    <name type="scientific">Mucilaginibacter ximonensis</name>
    <dbReference type="NCBI Taxonomy" id="538021"/>
    <lineage>
        <taxon>Bacteria</taxon>
        <taxon>Pseudomonadati</taxon>
        <taxon>Bacteroidota</taxon>
        <taxon>Sphingobacteriia</taxon>
        <taxon>Sphingobacteriales</taxon>
        <taxon>Sphingobacteriaceae</taxon>
        <taxon>Mucilaginibacter</taxon>
    </lineage>
</organism>
<keyword evidence="4" id="KW-0732">Signal</keyword>
<comment type="caution">
    <text evidence="7">The sequence shown here is derived from an EMBL/GenBank/DDBJ whole genome shotgun (WGS) entry which is preliminary data.</text>
</comment>
<dbReference type="SUPFAM" id="SSF48208">
    <property type="entry name" value="Six-hairpin glycosidases"/>
    <property type="match status" value="1"/>
</dbReference>
<evidence type="ECO:0000313" key="7">
    <source>
        <dbReference type="EMBL" id="MFD2873284.1"/>
    </source>
</evidence>
<dbReference type="Gene3D" id="1.20.1610.10">
    <property type="entry name" value="alpha-1,2-mannosidases domains"/>
    <property type="match status" value="1"/>
</dbReference>
<reference evidence="8" key="1">
    <citation type="journal article" date="2019" name="Int. J. Syst. Evol. Microbiol.">
        <title>The Global Catalogue of Microorganisms (GCM) 10K type strain sequencing project: providing services to taxonomists for standard genome sequencing and annotation.</title>
        <authorList>
            <consortium name="The Broad Institute Genomics Platform"/>
            <consortium name="The Broad Institute Genome Sequencing Center for Infectious Disease"/>
            <person name="Wu L."/>
            <person name="Ma J."/>
        </authorList>
    </citation>
    <scope>NUCLEOTIDE SEQUENCE [LARGE SCALE GENOMIC DNA]</scope>
    <source>
        <strain evidence="8">KCTC 22437</strain>
    </source>
</reference>
<feature type="domain" description="Glycosyl hydrolase family 92 N-terminal" evidence="6">
    <location>
        <begin position="30"/>
        <end position="266"/>
    </location>
</feature>
<accession>A0ABW5YCX5</accession>
<dbReference type="InterPro" id="IPR050883">
    <property type="entry name" value="PNGase"/>
</dbReference>
<dbReference type="RefSeq" id="WP_377185859.1">
    <property type="nucleotide sequence ID" value="NZ_JBHUPD010000002.1"/>
</dbReference>
<dbReference type="InterPro" id="IPR008928">
    <property type="entry name" value="6-hairpin_glycosidase_sf"/>
</dbReference>
<feature type="chain" id="PRO_5045655403" evidence="4">
    <location>
        <begin position="22"/>
        <end position="775"/>
    </location>
</feature>
<feature type="domain" description="Glycosyl hydrolase family 92" evidence="5">
    <location>
        <begin position="273"/>
        <end position="753"/>
    </location>
</feature>
<proteinExistence type="predicted"/>
<evidence type="ECO:0000256" key="3">
    <source>
        <dbReference type="ARBA" id="ARBA00022837"/>
    </source>
</evidence>
<dbReference type="Pfam" id="PF17678">
    <property type="entry name" value="Glyco_hydro_92N"/>
    <property type="match status" value="1"/>
</dbReference>
<evidence type="ECO:0000256" key="1">
    <source>
        <dbReference type="ARBA" id="ARBA00001913"/>
    </source>
</evidence>
<keyword evidence="7" id="KW-0378">Hydrolase</keyword>
<dbReference type="Gene3D" id="1.20.1050.60">
    <property type="entry name" value="alpha-1,2-mannosidase"/>
    <property type="match status" value="1"/>
</dbReference>